<dbReference type="OrthoDB" id="411949at2759"/>
<dbReference type="InterPro" id="IPR036282">
    <property type="entry name" value="Glutathione-S-Trfase_C_sf"/>
</dbReference>
<name>C5LHL1_PERM5</name>
<dbReference type="EMBL" id="GG682104">
    <property type="protein sequence ID" value="EER03782.1"/>
    <property type="molecule type" value="Genomic_DNA"/>
</dbReference>
<dbReference type="InParanoid" id="C5LHL1"/>
<evidence type="ECO:0000259" key="1">
    <source>
        <dbReference type="PROSITE" id="PS50405"/>
    </source>
</evidence>
<dbReference type="OMA" id="AWETQME"/>
<keyword evidence="3" id="KW-1185">Reference proteome</keyword>
<organism evidence="3">
    <name type="scientific">Perkinsus marinus (strain ATCC 50983 / TXsc)</name>
    <dbReference type="NCBI Taxonomy" id="423536"/>
    <lineage>
        <taxon>Eukaryota</taxon>
        <taxon>Sar</taxon>
        <taxon>Alveolata</taxon>
        <taxon>Perkinsozoa</taxon>
        <taxon>Perkinsea</taxon>
        <taxon>Perkinsida</taxon>
        <taxon>Perkinsidae</taxon>
        <taxon>Perkinsus</taxon>
    </lineage>
</organism>
<protein>
    <recommendedName>
        <fullName evidence="1">GST C-terminal domain-containing protein</fullName>
    </recommendedName>
</protein>
<evidence type="ECO:0000313" key="3">
    <source>
        <dbReference type="Proteomes" id="UP000007800"/>
    </source>
</evidence>
<dbReference type="SUPFAM" id="SSF47616">
    <property type="entry name" value="GST C-terminal domain-like"/>
    <property type="match status" value="1"/>
</dbReference>
<feature type="domain" description="GST C-terminal" evidence="1">
    <location>
        <begin position="1"/>
        <end position="103"/>
    </location>
</feature>
<accession>C5LHL1</accession>
<dbReference type="PROSITE" id="PS50405">
    <property type="entry name" value="GST_CTER"/>
    <property type="match status" value="1"/>
</dbReference>
<dbReference type="Gene3D" id="1.20.1050.130">
    <property type="match status" value="1"/>
</dbReference>
<reference evidence="2 3" key="1">
    <citation type="submission" date="2008-07" db="EMBL/GenBank/DDBJ databases">
        <authorList>
            <person name="El-Sayed N."/>
            <person name="Caler E."/>
            <person name="Inman J."/>
            <person name="Amedeo P."/>
            <person name="Hass B."/>
            <person name="Wortman J."/>
        </authorList>
    </citation>
    <scope>NUCLEOTIDE SEQUENCE [LARGE SCALE GENOMIC DNA]</scope>
    <source>
        <strain evidence="3">ATCC 50983 / TXsc</strain>
    </source>
</reference>
<dbReference type="InterPro" id="IPR010987">
    <property type="entry name" value="Glutathione-S-Trfase_C-like"/>
</dbReference>
<dbReference type="RefSeq" id="XP_002771966.1">
    <property type="nucleotide sequence ID" value="XM_002771920.1"/>
</dbReference>
<dbReference type="AlphaFoldDB" id="C5LHL1"/>
<gene>
    <name evidence="2" type="ORF">Pmar_PMAR012135</name>
</gene>
<dbReference type="Pfam" id="PF14497">
    <property type="entry name" value="GST_C_3"/>
    <property type="match status" value="1"/>
</dbReference>
<dbReference type="Proteomes" id="UP000007800">
    <property type="component" value="Unassembled WGS sequence"/>
</dbReference>
<evidence type="ECO:0000313" key="2">
    <source>
        <dbReference type="EMBL" id="EER03782.1"/>
    </source>
</evidence>
<dbReference type="InterPro" id="IPR004046">
    <property type="entry name" value="GST_C"/>
</dbReference>
<proteinExistence type="predicted"/>
<sequence>MGNVWFKFGQSFEEAASTKGVKCLRWIEAWETQMEDGKFIAGTNTPTVADSCALRVVEEAIEVLGEEKVLGAAPKVAAWRKALLAVPKVAKFMKSSHRMPSTVDDASAKQYYEEVATSLGW</sequence>
<dbReference type="GeneID" id="9048375"/>